<dbReference type="EMBL" id="CP012159">
    <property type="protein sequence ID" value="AKT38959.1"/>
    <property type="molecule type" value="Genomic_DNA"/>
</dbReference>
<evidence type="ECO:0000313" key="2">
    <source>
        <dbReference type="Proteomes" id="UP000067626"/>
    </source>
</evidence>
<dbReference type="OrthoDB" id="5514539at2"/>
<reference evidence="1 2" key="1">
    <citation type="submission" date="2015-07" db="EMBL/GenBank/DDBJ databases">
        <title>Genome analysis of myxobacterium Chondromyces crocatus Cm c5 reveals a high potential for natural compound synthesis and the genetic basis for the loss of fruiting body formation.</title>
        <authorList>
            <person name="Zaburannyi N."/>
            <person name="Bunk B."/>
            <person name="Maier J."/>
            <person name="Overmann J."/>
            <person name="Mueller R."/>
        </authorList>
    </citation>
    <scope>NUCLEOTIDE SEQUENCE [LARGE SCALE GENOMIC DNA]</scope>
    <source>
        <strain evidence="1 2">Cm c5</strain>
    </source>
</reference>
<evidence type="ECO:0008006" key="3">
    <source>
        <dbReference type="Google" id="ProtNLM"/>
    </source>
</evidence>
<dbReference type="PATRIC" id="fig|52.7.peg.3410"/>
<sequence length="136" mass="14863">MLERFRSPHLVVAVDEAHAHVRVTRTAEPFRTLEELQAAYATLIPALDAIGRAGRTLLVDLRSSPGRNDAAFEQAMRALRPSYLGGYTRVGVLVQSVIGAMQVQRYAREDGIERLITADGDALAAHLGIHRALIPP</sequence>
<gene>
    <name evidence="1" type="ORF">CMC5_031060</name>
</gene>
<dbReference type="Proteomes" id="UP000067626">
    <property type="component" value="Chromosome"/>
</dbReference>
<protein>
    <recommendedName>
        <fullName evidence="3">STAS domain-containing protein</fullName>
    </recommendedName>
</protein>
<evidence type="ECO:0000313" key="1">
    <source>
        <dbReference type="EMBL" id="AKT38959.1"/>
    </source>
</evidence>
<dbReference type="KEGG" id="ccro:CMC5_031060"/>
<proteinExistence type="predicted"/>
<dbReference type="AlphaFoldDB" id="A0A0K1EDM9"/>
<dbReference type="RefSeq" id="WP_050431125.1">
    <property type="nucleotide sequence ID" value="NZ_CP012159.1"/>
</dbReference>
<accession>A0A0K1EDM9</accession>
<keyword evidence="2" id="KW-1185">Reference proteome</keyword>
<dbReference type="STRING" id="52.CMC5_031060"/>
<organism evidence="1 2">
    <name type="scientific">Chondromyces crocatus</name>
    <dbReference type="NCBI Taxonomy" id="52"/>
    <lineage>
        <taxon>Bacteria</taxon>
        <taxon>Pseudomonadati</taxon>
        <taxon>Myxococcota</taxon>
        <taxon>Polyangia</taxon>
        <taxon>Polyangiales</taxon>
        <taxon>Polyangiaceae</taxon>
        <taxon>Chondromyces</taxon>
    </lineage>
</organism>
<name>A0A0K1EDM9_CHOCO</name>